<keyword evidence="4" id="KW-1185">Reference proteome</keyword>
<proteinExistence type="inferred from homology"/>
<dbReference type="RefSeq" id="WP_420825222.1">
    <property type="nucleotide sequence ID" value="NZ_JACHKA010000001.1"/>
</dbReference>
<organism evidence="3 4">
    <name type="scientific">Sphingobium lignivorans</name>
    <dbReference type="NCBI Taxonomy" id="2735886"/>
    <lineage>
        <taxon>Bacteria</taxon>
        <taxon>Pseudomonadati</taxon>
        <taxon>Pseudomonadota</taxon>
        <taxon>Alphaproteobacteria</taxon>
        <taxon>Sphingomonadales</taxon>
        <taxon>Sphingomonadaceae</taxon>
        <taxon>Sphingobium</taxon>
    </lineage>
</organism>
<dbReference type="Proteomes" id="UP001138540">
    <property type="component" value="Unassembled WGS sequence"/>
</dbReference>
<feature type="binding site" evidence="2">
    <location>
        <position position="85"/>
    </location>
    <ligand>
        <name>substrate</name>
    </ligand>
</feature>
<dbReference type="NCBIfam" id="NF011405">
    <property type="entry name" value="PRK14830.1"/>
    <property type="match status" value="1"/>
</dbReference>
<dbReference type="NCBIfam" id="TIGR00055">
    <property type="entry name" value="uppS"/>
    <property type="match status" value="1"/>
</dbReference>
<feature type="binding site" evidence="2">
    <location>
        <position position="204"/>
    </location>
    <ligand>
        <name>substrate</name>
    </ligand>
</feature>
<dbReference type="EMBL" id="JACHKA010000001">
    <property type="protein sequence ID" value="MBB5985602.1"/>
    <property type="molecule type" value="Genomic_DNA"/>
</dbReference>
<protein>
    <recommendedName>
        <fullName evidence="2">Isoprenyl transferase</fullName>
        <ecNumber evidence="2">2.5.1.-</ecNumber>
    </recommendedName>
</protein>
<dbReference type="CDD" id="cd00475">
    <property type="entry name" value="Cis_IPPS"/>
    <property type="match status" value="1"/>
</dbReference>
<feature type="binding site" evidence="2">
    <location>
        <position position="36"/>
    </location>
    <ligand>
        <name>Mg(2+)</name>
        <dbReference type="ChEBI" id="CHEBI:18420"/>
    </ligand>
</feature>
<comment type="similarity">
    <text evidence="2">Belongs to the UPP synthase family.</text>
</comment>
<feature type="binding site" evidence="2">
    <location>
        <position position="223"/>
    </location>
    <ligand>
        <name>Mg(2+)</name>
        <dbReference type="ChEBI" id="CHEBI:18420"/>
    </ligand>
</feature>
<name>A0ABR6NE91_9SPHN</name>
<dbReference type="PANTHER" id="PTHR10291:SF0">
    <property type="entry name" value="DEHYDRODOLICHYL DIPHOSPHATE SYNTHASE 2"/>
    <property type="match status" value="1"/>
</dbReference>
<feature type="binding site" evidence="2">
    <location>
        <position position="53"/>
    </location>
    <ligand>
        <name>substrate</name>
    </ligand>
</feature>
<dbReference type="Pfam" id="PF01255">
    <property type="entry name" value="Prenyltransf"/>
    <property type="match status" value="1"/>
</dbReference>
<keyword evidence="1 2" id="KW-0808">Transferase</keyword>
<evidence type="ECO:0000256" key="1">
    <source>
        <dbReference type="ARBA" id="ARBA00022679"/>
    </source>
</evidence>
<feature type="binding site" evidence="2">
    <location>
        <begin position="210"/>
        <end position="212"/>
    </location>
    <ligand>
        <name>substrate</name>
    </ligand>
</feature>
<dbReference type="Gene3D" id="3.40.1180.10">
    <property type="entry name" value="Decaprenyl diphosphate synthase-like"/>
    <property type="match status" value="1"/>
</dbReference>
<comment type="cofactor">
    <cofactor evidence="2">
        <name>Mg(2+)</name>
        <dbReference type="ChEBI" id="CHEBI:18420"/>
    </cofactor>
    <text evidence="2">Binds 2 magnesium ions per subunit.</text>
</comment>
<feature type="active site" evidence="2">
    <location>
        <position position="36"/>
    </location>
</feature>
<dbReference type="HAMAP" id="MF_01139">
    <property type="entry name" value="ISPT"/>
    <property type="match status" value="1"/>
</dbReference>
<feature type="active site" description="Proton acceptor" evidence="2">
    <location>
        <position position="84"/>
    </location>
</feature>
<evidence type="ECO:0000256" key="2">
    <source>
        <dbReference type="HAMAP-Rule" id="MF_01139"/>
    </source>
</evidence>
<dbReference type="PANTHER" id="PTHR10291">
    <property type="entry name" value="DEHYDRODOLICHYL DIPHOSPHATE SYNTHASE FAMILY MEMBER"/>
    <property type="match status" value="1"/>
</dbReference>
<gene>
    <name evidence="3" type="ORF">HNP60_001576</name>
</gene>
<dbReference type="PROSITE" id="PS01066">
    <property type="entry name" value="UPP_SYNTHASE"/>
    <property type="match status" value="1"/>
</dbReference>
<comment type="function">
    <text evidence="2">Catalyzes the condensation of isopentenyl diphosphate (IPP) with allylic pyrophosphates generating different type of terpenoids.</text>
</comment>
<feature type="binding site" evidence="2">
    <location>
        <position position="49"/>
    </location>
    <ligand>
        <name>substrate</name>
    </ligand>
</feature>
<reference evidence="3 4" key="1">
    <citation type="submission" date="2020-08" db="EMBL/GenBank/DDBJ databases">
        <title>Exploring microbial biodiversity for novel pathways involved in the catabolism of aromatic compounds derived from lignin.</title>
        <authorList>
            <person name="Elkins J."/>
        </authorList>
    </citation>
    <scope>NUCLEOTIDE SEQUENCE [LARGE SCALE GENOMIC DNA]</scope>
    <source>
        <strain evidence="3 4">B1D3A</strain>
    </source>
</reference>
<dbReference type="InterPro" id="IPR018520">
    <property type="entry name" value="UPP_synth-like_CS"/>
</dbReference>
<evidence type="ECO:0000313" key="3">
    <source>
        <dbReference type="EMBL" id="MBB5985602.1"/>
    </source>
</evidence>
<comment type="subunit">
    <text evidence="2">Homodimer.</text>
</comment>
<accession>A0ABR6NE91</accession>
<sequence>MAAMILSRHKLSREAASMPDAGGHSALPRHVAIIMDGNGRWAKARRLPRIAGHRAGAEAVRRTLRAASKLGIDCITLYAFSSENWKRPEQEIADLTGLMKQFIRAELDEIHRGNIRLRIIGDHRAFEPEAAAMVDAAVEKTAGNTGATLVVALNYGSQDELTRVMRSLAERVRSGDLDPQAITPDIIAAELDTADLPPLDLLIRTSGEQRLSNFLLWQAAYAELYFTETLWPDFDEAALAAAVASYAERDRRFGGL</sequence>
<dbReference type="InterPro" id="IPR036424">
    <property type="entry name" value="UPP_synth-like_sf"/>
</dbReference>
<feature type="binding site" evidence="2">
    <location>
        <position position="41"/>
    </location>
    <ligand>
        <name>substrate</name>
    </ligand>
</feature>
<feature type="binding site" evidence="2">
    <location>
        <position position="87"/>
    </location>
    <ligand>
        <name>substrate</name>
    </ligand>
</feature>
<evidence type="ECO:0000313" key="4">
    <source>
        <dbReference type="Proteomes" id="UP001138540"/>
    </source>
</evidence>
<dbReference type="GO" id="GO:0008834">
    <property type="term" value="F:ditrans,polycis-undecaprenyl-diphosphate synthase [(2E,6E)-farnesyl-diphosphate specific] activity"/>
    <property type="evidence" value="ECO:0007669"/>
    <property type="project" value="UniProtKB-EC"/>
</dbReference>
<dbReference type="EC" id="2.5.1.-" evidence="2"/>
<keyword evidence="2" id="KW-0479">Metal-binding</keyword>
<dbReference type="SUPFAM" id="SSF64005">
    <property type="entry name" value="Undecaprenyl diphosphate synthase"/>
    <property type="match status" value="1"/>
</dbReference>
<comment type="caution">
    <text evidence="3">The sequence shown here is derived from an EMBL/GenBank/DDBJ whole genome shotgun (WGS) entry which is preliminary data.</text>
</comment>
<keyword evidence="2" id="KW-0460">Magnesium</keyword>
<dbReference type="InterPro" id="IPR001441">
    <property type="entry name" value="UPP_synth-like"/>
</dbReference>
<feature type="binding site" evidence="2">
    <location>
        <begin position="37"/>
        <end position="40"/>
    </location>
    <ligand>
        <name>substrate</name>
    </ligand>
</feature>
<feature type="binding site" evidence="2">
    <location>
        <begin position="81"/>
        <end position="83"/>
    </location>
    <ligand>
        <name>substrate</name>
    </ligand>
</feature>
<dbReference type="NCBIfam" id="NF011408">
    <property type="entry name" value="PRK14834.1"/>
    <property type="match status" value="1"/>
</dbReference>